<sequence>MVPFSNSAADTQRKRRNVRSVKDPPKCERQRELVRDEKRSESERAHEHPAPGTVRNSPGSSPQSSRARKAMRVDLETAPSDVAGGIERNRKPMREWLRGRGSTWKEWRTGSEQDEGVV</sequence>
<evidence type="ECO:0000313" key="3">
    <source>
        <dbReference type="Proteomes" id="UP001212997"/>
    </source>
</evidence>
<name>A0AAD5V3W4_9APHY</name>
<organism evidence="2 3">
    <name type="scientific">Meripilus lineatus</name>
    <dbReference type="NCBI Taxonomy" id="2056292"/>
    <lineage>
        <taxon>Eukaryota</taxon>
        <taxon>Fungi</taxon>
        <taxon>Dikarya</taxon>
        <taxon>Basidiomycota</taxon>
        <taxon>Agaricomycotina</taxon>
        <taxon>Agaricomycetes</taxon>
        <taxon>Polyporales</taxon>
        <taxon>Meripilaceae</taxon>
        <taxon>Meripilus</taxon>
    </lineage>
</organism>
<evidence type="ECO:0000256" key="1">
    <source>
        <dbReference type="SAM" id="MobiDB-lite"/>
    </source>
</evidence>
<feature type="compositionally biased region" description="Polar residues" evidence="1">
    <location>
        <begin position="1"/>
        <end position="10"/>
    </location>
</feature>
<feature type="compositionally biased region" description="Basic and acidic residues" evidence="1">
    <location>
        <begin position="20"/>
        <end position="49"/>
    </location>
</feature>
<dbReference type="EMBL" id="JANAWD010000306">
    <property type="protein sequence ID" value="KAJ3481738.1"/>
    <property type="molecule type" value="Genomic_DNA"/>
</dbReference>
<keyword evidence="3" id="KW-1185">Reference proteome</keyword>
<dbReference type="AlphaFoldDB" id="A0AAD5V3W4"/>
<accession>A0AAD5V3W4</accession>
<comment type="caution">
    <text evidence="2">The sequence shown here is derived from an EMBL/GenBank/DDBJ whole genome shotgun (WGS) entry which is preliminary data.</text>
</comment>
<evidence type="ECO:0000313" key="2">
    <source>
        <dbReference type="EMBL" id="KAJ3481738.1"/>
    </source>
</evidence>
<feature type="region of interest" description="Disordered" evidence="1">
    <location>
        <begin position="1"/>
        <end position="118"/>
    </location>
</feature>
<proteinExistence type="predicted"/>
<feature type="compositionally biased region" description="Basic and acidic residues" evidence="1">
    <location>
        <begin position="87"/>
        <end position="111"/>
    </location>
</feature>
<dbReference type="Proteomes" id="UP001212997">
    <property type="component" value="Unassembled WGS sequence"/>
</dbReference>
<reference evidence="2" key="1">
    <citation type="submission" date="2022-07" db="EMBL/GenBank/DDBJ databases">
        <title>Genome Sequence of Physisporinus lineatus.</title>
        <authorList>
            <person name="Buettner E."/>
        </authorList>
    </citation>
    <scope>NUCLEOTIDE SEQUENCE</scope>
    <source>
        <strain evidence="2">VT162</strain>
    </source>
</reference>
<gene>
    <name evidence="2" type="ORF">NLI96_g7458</name>
</gene>
<feature type="compositionally biased region" description="Polar residues" evidence="1">
    <location>
        <begin position="54"/>
        <end position="65"/>
    </location>
</feature>
<protein>
    <submittedName>
        <fullName evidence="2">Uncharacterized protein</fullName>
    </submittedName>
</protein>